<dbReference type="PROSITE" id="PS50042">
    <property type="entry name" value="CNMP_BINDING_3"/>
    <property type="match status" value="1"/>
</dbReference>
<dbReference type="Pfam" id="PF00027">
    <property type="entry name" value="cNMP_binding"/>
    <property type="match status" value="1"/>
</dbReference>
<dbReference type="SUPFAM" id="SSF51206">
    <property type="entry name" value="cAMP-binding domain-like"/>
    <property type="match status" value="1"/>
</dbReference>
<name>A0ABW0Q4W1_9BURK</name>
<accession>A0ABW0Q4W1</accession>
<dbReference type="SMART" id="SM00100">
    <property type="entry name" value="cNMP"/>
    <property type="match status" value="1"/>
</dbReference>
<dbReference type="InterPro" id="IPR018490">
    <property type="entry name" value="cNMP-bd_dom_sf"/>
</dbReference>
<comment type="caution">
    <text evidence="2">The sequence shown here is derived from an EMBL/GenBank/DDBJ whole genome shotgun (WGS) entry which is preliminary data.</text>
</comment>
<keyword evidence="3" id="KW-1185">Reference proteome</keyword>
<dbReference type="Proteomes" id="UP001596084">
    <property type="component" value="Unassembled WGS sequence"/>
</dbReference>
<gene>
    <name evidence="2" type="ORF">ACFPP7_00105</name>
</gene>
<dbReference type="CDD" id="cd00038">
    <property type="entry name" value="CAP_ED"/>
    <property type="match status" value="1"/>
</dbReference>
<dbReference type="Gene3D" id="2.60.120.10">
    <property type="entry name" value="Jelly Rolls"/>
    <property type="match status" value="1"/>
</dbReference>
<evidence type="ECO:0000259" key="1">
    <source>
        <dbReference type="PROSITE" id="PS50042"/>
    </source>
</evidence>
<proteinExistence type="predicted"/>
<organism evidence="2 3">
    <name type="scientific">Polaromonas jejuensis</name>
    <dbReference type="NCBI Taxonomy" id="457502"/>
    <lineage>
        <taxon>Bacteria</taxon>
        <taxon>Pseudomonadati</taxon>
        <taxon>Pseudomonadota</taxon>
        <taxon>Betaproteobacteria</taxon>
        <taxon>Burkholderiales</taxon>
        <taxon>Comamonadaceae</taxon>
        <taxon>Polaromonas</taxon>
    </lineage>
</organism>
<sequence>MEILDPATLHEYLAADAFEQMSAFGALSQSFVAKLLADGEVLKLTAGETLYRKGDTADSFFVLLRGQITVYEDTDGGKDVIRVMNAGESVGFPAMIALRPRRFSGDAADDCIVVKVSSQEFADLYIWDPQQFAIFFMSLSRDMSRFLSDTAGRPGKHQD</sequence>
<reference evidence="3" key="1">
    <citation type="journal article" date="2019" name="Int. J. Syst. Evol. Microbiol.">
        <title>The Global Catalogue of Microorganisms (GCM) 10K type strain sequencing project: providing services to taxonomists for standard genome sequencing and annotation.</title>
        <authorList>
            <consortium name="The Broad Institute Genomics Platform"/>
            <consortium name="The Broad Institute Genome Sequencing Center for Infectious Disease"/>
            <person name="Wu L."/>
            <person name="Ma J."/>
        </authorList>
    </citation>
    <scope>NUCLEOTIDE SEQUENCE [LARGE SCALE GENOMIC DNA]</scope>
    <source>
        <strain evidence="3">CGMCC 4.7277</strain>
    </source>
</reference>
<dbReference type="InterPro" id="IPR014710">
    <property type="entry name" value="RmlC-like_jellyroll"/>
</dbReference>
<evidence type="ECO:0000313" key="2">
    <source>
        <dbReference type="EMBL" id="MFC5519319.1"/>
    </source>
</evidence>
<dbReference type="EMBL" id="JBHSMX010000003">
    <property type="protein sequence ID" value="MFC5519319.1"/>
    <property type="molecule type" value="Genomic_DNA"/>
</dbReference>
<feature type="domain" description="Cyclic nucleotide-binding" evidence="1">
    <location>
        <begin position="23"/>
        <end position="124"/>
    </location>
</feature>
<evidence type="ECO:0000313" key="3">
    <source>
        <dbReference type="Proteomes" id="UP001596084"/>
    </source>
</evidence>
<dbReference type="InterPro" id="IPR000595">
    <property type="entry name" value="cNMP-bd_dom"/>
</dbReference>
<protein>
    <submittedName>
        <fullName evidence="2">Cyclic nucleotide-binding domain-containing protein</fullName>
    </submittedName>
</protein>
<dbReference type="RefSeq" id="WP_068831583.1">
    <property type="nucleotide sequence ID" value="NZ_JBHSMX010000003.1"/>
</dbReference>